<sequence length="102" mass="11472">MPSAPERLDIIAAAERMRCSEKAIRRRINKGTLPAVKERVIGRHGRPVYKVFVNVDELEASFAPIPIGPAAKEQLVREVTAAAPQFTEEQRELLLRVIRSNQ</sequence>
<dbReference type="RefSeq" id="WP_337321790.1">
    <property type="nucleotide sequence ID" value="NZ_JBBDGN010000018.1"/>
</dbReference>
<dbReference type="Proteomes" id="UP001366085">
    <property type="component" value="Unassembled WGS sequence"/>
</dbReference>
<name>A0ABU8LNE5_9MICO</name>
<evidence type="ECO:0000313" key="1">
    <source>
        <dbReference type="EMBL" id="MEJ1092833.1"/>
    </source>
</evidence>
<evidence type="ECO:0008006" key="3">
    <source>
        <dbReference type="Google" id="ProtNLM"/>
    </source>
</evidence>
<organism evidence="1 2">
    <name type="scientific">Microbacterium istanbulense</name>
    <dbReference type="NCBI Taxonomy" id="3122049"/>
    <lineage>
        <taxon>Bacteria</taxon>
        <taxon>Bacillati</taxon>
        <taxon>Actinomycetota</taxon>
        <taxon>Actinomycetes</taxon>
        <taxon>Micrococcales</taxon>
        <taxon>Microbacteriaceae</taxon>
        <taxon>Microbacterium</taxon>
    </lineage>
</organism>
<protein>
    <recommendedName>
        <fullName evidence="3">DNA-binding protein</fullName>
    </recommendedName>
</protein>
<dbReference type="EMBL" id="JBBDGN010000018">
    <property type="protein sequence ID" value="MEJ1092833.1"/>
    <property type="molecule type" value="Genomic_DNA"/>
</dbReference>
<evidence type="ECO:0000313" key="2">
    <source>
        <dbReference type="Proteomes" id="UP001366085"/>
    </source>
</evidence>
<gene>
    <name evidence="1" type="ORF">WDU93_14185</name>
</gene>
<comment type="caution">
    <text evidence="1">The sequence shown here is derived from an EMBL/GenBank/DDBJ whole genome shotgun (WGS) entry which is preliminary data.</text>
</comment>
<keyword evidence="2" id="KW-1185">Reference proteome</keyword>
<proteinExistence type="predicted"/>
<reference evidence="1 2" key="1">
    <citation type="submission" date="2024-02" db="EMBL/GenBank/DDBJ databases">
        <authorList>
            <person name="Saticioglu I.B."/>
        </authorList>
    </citation>
    <scope>NUCLEOTIDE SEQUENCE [LARGE SCALE GENOMIC DNA]</scope>
    <source>
        <strain evidence="1 2">Mu-43</strain>
    </source>
</reference>
<accession>A0ABU8LNE5</accession>